<feature type="compositionally biased region" description="Polar residues" evidence="1">
    <location>
        <begin position="545"/>
        <end position="559"/>
    </location>
</feature>
<keyword evidence="3" id="KW-1185">Reference proteome</keyword>
<organism evidence="2 3">
    <name type="scientific">Vermiconidia calcicola</name>
    <dbReference type="NCBI Taxonomy" id="1690605"/>
    <lineage>
        <taxon>Eukaryota</taxon>
        <taxon>Fungi</taxon>
        <taxon>Dikarya</taxon>
        <taxon>Ascomycota</taxon>
        <taxon>Pezizomycotina</taxon>
        <taxon>Dothideomycetes</taxon>
        <taxon>Dothideomycetidae</taxon>
        <taxon>Mycosphaerellales</taxon>
        <taxon>Extremaceae</taxon>
        <taxon>Vermiconidia</taxon>
    </lineage>
</organism>
<sequence>MLSLPGAMLTKVKSSAAHLGRAEKAVEDEVEQGPGSSLDNSALLWTSVFCNSRNIDAIREDINTPLVEVYDAVLTESGERESVDDDVRHAESGETKSLIQRFMHDCDTSDVVSPQADTVEDYSFRASLDMLKAESWTGQELPRNAWLGEGGDGWFRPCAEWLTAYDLYKALRKPRFKYGKASETLAAEAACADTNSENHGRVGATTSTTPPPSLPNNPGSETSPQEAADIERRFVFVSDLDAWNIQALAGTAPEHQADALRDAFFKHLGFKSSIEATVSEKGWPIFQLSLHLPYYAWRCTSHPLDDHRRNRNNKPLRQRRDVSLLQPEGKHAYLYEAQISCVVSAIDEWKWVAYGFVDSYFDDENGENSRTYDQDTLNGIHTGPFEYGITEADKPPAKARDFFCKVLRIRLKQISQEWEEVLRNLEKSFSGYYSSHENRRKKPTAQNSADEEAIGKYGKELQDALDWVGRTSSILSELLAMLQKTHTAWRTFKREHLDIFQDRASASRACQLSAIEATFARLEAISQDIESMDKRRRGIQKEVSDASQSENTSNCQVRG</sequence>
<dbReference type="Proteomes" id="UP001345827">
    <property type="component" value="Unassembled WGS sequence"/>
</dbReference>
<gene>
    <name evidence="2" type="ORF">LTR25_006838</name>
</gene>
<accession>A0AAV9Q4H4</accession>
<evidence type="ECO:0000313" key="3">
    <source>
        <dbReference type="Proteomes" id="UP001345827"/>
    </source>
</evidence>
<protein>
    <submittedName>
        <fullName evidence="2">Uncharacterized protein</fullName>
    </submittedName>
</protein>
<dbReference type="EMBL" id="JAXLQG010000012">
    <property type="protein sequence ID" value="KAK5533858.1"/>
    <property type="molecule type" value="Genomic_DNA"/>
</dbReference>
<feature type="region of interest" description="Disordered" evidence="1">
    <location>
        <begin position="533"/>
        <end position="559"/>
    </location>
</feature>
<evidence type="ECO:0000256" key="1">
    <source>
        <dbReference type="SAM" id="MobiDB-lite"/>
    </source>
</evidence>
<reference evidence="2 3" key="1">
    <citation type="submission" date="2023-06" db="EMBL/GenBank/DDBJ databases">
        <title>Black Yeasts Isolated from many extreme environments.</title>
        <authorList>
            <person name="Coleine C."/>
            <person name="Stajich J.E."/>
            <person name="Selbmann L."/>
        </authorList>
    </citation>
    <scope>NUCLEOTIDE SEQUENCE [LARGE SCALE GENOMIC DNA]</scope>
    <source>
        <strain evidence="2 3">CCFEE 5887</strain>
    </source>
</reference>
<proteinExistence type="predicted"/>
<comment type="caution">
    <text evidence="2">The sequence shown here is derived from an EMBL/GenBank/DDBJ whole genome shotgun (WGS) entry which is preliminary data.</text>
</comment>
<dbReference type="AlphaFoldDB" id="A0AAV9Q4H4"/>
<feature type="region of interest" description="Disordered" evidence="1">
    <location>
        <begin position="192"/>
        <end position="226"/>
    </location>
</feature>
<evidence type="ECO:0000313" key="2">
    <source>
        <dbReference type="EMBL" id="KAK5533858.1"/>
    </source>
</evidence>
<name>A0AAV9Q4H4_9PEZI</name>